<dbReference type="Proteomes" id="UP000261520">
    <property type="component" value="Unplaced"/>
</dbReference>
<proteinExistence type="predicted"/>
<protein>
    <recommendedName>
        <fullName evidence="4">PX domain-containing protein</fullName>
    </recommendedName>
</protein>
<dbReference type="GO" id="GO:0005770">
    <property type="term" value="C:late endosome"/>
    <property type="evidence" value="ECO:0007669"/>
    <property type="project" value="TreeGrafter"/>
</dbReference>
<dbReference type="InterPro" id="IPR051837">
    <property type="entry name" value="SortingNexin/PXDomain-PKLike"/>
</dbReference>
<dbReference type="InterPro" id="IPR001683">
    <property type="entry name" value="PX_dom"/>
</dbReference>
<accession>A0A3B4A477</accession>
<dbReference type="GO" id="GO:0005769">
    <property type="term" value="C:early endosome"/>
    <property type="evidence" value="ECO:0007669"/>
    <property type="project" value="TreeGrafter"/>
</dbReference>
<dbReference type="SUPFAM" id="SSF64268">
    <property type="entry name" value="PX domain"/>
    <property type="match status" value="1"/>
</dbReference>
<dbReference type="Pfam" id="PF00787">
    <property type="entry name" value="PX"/>
    <property type="match status" value="1"/>
</dbReference>
<keyword evidence="3" id="KW-0175">Coiled coil</keyword>
<feature type="domain" description="PX" evidence="4">
    <location>
        <begin position="53"/>
        <end position="174"/>
    </location>
</feature>
<dbReference type="GO" id="GO:0045022">
    <property type="term" value="P:early endosome to late endosome transport"/>
    <property type="evidence" value="ECO:0007669"/>
    <property type="project" value="TreeGrafter"/>
</dbReference>
<dbReference type="PROSITE" id="PS50195">
    <property type="entry name" value="PX"/>
    <property type="match status" value="1"/>
</dbReference>
<dbReference type="SMART" id="SM00312">
    <property type="entry name" value="PX"/>
    <property type="match status" value="1"/>
</dbReference>
<evidence type="ECO:0000313" key="5">
    <source>
        <dbReference type="Ensembl" id="ENSPMGP00000011291.1"/>
    </source>
</evidence>
<dbReference type="GO" id="GO:0008333">
    <property type="term" value="P:endosome to lysosome transport"/>
    <property type="evidence" value="ECO:0007669"/>
    <property type="project" value="TreeGrafter"/>
</dbReference>
<keyword evidence="6" id="KW-1185">Reference proteome</keyword>
<dbReference type="STRING" id="409849.ENSPMGP00000011291"/>
<feature type="coiled-coil region" evidence="3">
    <location>
        <begin position="174"/>
        <end position="201"/>
    </location>
</feature>
<sequence length="231" mass="27151">MVSPCVPAPFPGSWIRNRWSASQNLSYVEDVPSCQVKGGVERGSSSVLQAGYSEGWTSTVLGYKILEKRSKFTVYKILVKDSKESWVIFRRYTDFHKLNNKLKDLFPRISLPFPPRCRFKNTFEDDFLKSRQIQLQLFLEKLALHKDIDPVRYFLHLVNSPDIFETLDESRAFCESLQEMNHRLQRALSDKQREVEILKETLEKRQTHLDIDDKAIEEVKSKMCWRCPDML</sequence>
<dbReference type="GO" id="GO:0035091">
    <property type="term" value="F:phosphatidylinositol binding"/>
    <property type="evidence" value="ECO:0007669"/>
    <property type="project" value="InterPro"/>
</dbReference>
<dbReference type="Ensembl" id="ENSPMGT00000012046.1">
    <property type="protein sequence ID" value="ENSPMGP00000011291.1"/>
    <property type="gene ID" value="ENSPMGG00000009358.1"/>
</dbReference>
<dbReference type="PANTHER" id="PTHR22999">
    <property type="entry name" value="PX SERINE/THREONINE KINASE PXK"/>
    <property type="match status" value="1"/>
</dbReference>
<evidence type="ECO:0000313" key="6">
    <source>
        <dbReference type="Proteomes" id="UP000261520"/>
    </source>
</evidence>
<reference evidence="5" key="2">
    <citation type="submission" date="2025-09" db="UniProtKB">
        <authorList>
            <consortium name="Ensembl"/>
        </authorList>
    </citation>
    <scope>IDENTIFICATION</scope>
</reference>
<dbReference type="AlphaFoldDB" id="A0A3B4A477"/>
<dbReference type="GO" id="GO:0006622">
    <property type="term" value="P:protein targeting to lysosome"/>
    <property type="evidence" value="ECO:0007669"/>
    <property type="project" value="TreeGrafter"/>
</dbReference>
<dbReference type="InterPro" id="IPR036871">
    <property type="entry name" value="PX_dom_sf"/>
</dbReference>
<evidence type="ECO:0000256" key="1">
    <source>
        <dbReference type="ARBA" id="ARBA00004496"/>
    </source>
</evidence>
<dbReference type="Gene3D" id="3.30.1520.10">
    <property type="entry name" value="Phox-like domain"/>
    <property type="match status" value="1"/>
</dbReference>
<evidence type="ECO:0000256" key="2">
    <source>
        <dbReference type="ARBA" id="ARBA00022490"/>
    </source>
</evidence>
<organism evidence="5 6">
    <name type="scientific">Periophthalmus magnuspinnatus</name>
    <dbReference type="NCBI Taxonomy" id="409849"/>
    <lineage>
        <taxon>Eukaryota</taxon>
        <taxon>Metazoa</taxon>
        <taxon>Chordata</taxon>
        <taxon>Craniata</taxon>
        <taxon>Vertebrata</taxon>
        <taxon>Euteleostomi</taxon>
        <taxon>Actinopterygii</taxon>
        <taxon>Neopterygii</taxon>
        <taxon>Teleostei</taxon>
        <taxon>Neoteleostei</taxon>
        <taxon>Acanthomorphata</taxon>
        <taxon>Gobiaria</taxon>
        <taxon>Gobiiformes</taxon>
        <taxon>Gobioidei</taxon>
        <taxon>Gobiidae</taxon>
        <taxon>Oxudercinae</taxon>
        <taxon>Periophthalmus</taxon>
    </lineage>
</organism>
<name>A0A3B4A477_9GOBI</name>
<keyword evidence="2" id="KW-0963">Cytoplasm</keyword>
<evidence type="ECO:0000259" key="4">
    <source>
        <dbReference type="PROSITE" id="PS50195"/>
    </source>
</evidence>
<reference evidence="5" key="1">
    <citation type="submission" date="2025-08" db="UniProtKB">
        <authorList>
            <consortium name="Ensembl"/>
        </authorList>
    </citation>
    <scope>IDENTIFICATION</scope>
</reference>
<evidence type="ECO:0000256" key="3">
    <source>
        <dbReference type="SAM" id="Coils"/>
    </source>
</evidence>
<comment type="subcellular location">
    <subcellularLocation>
        <location evidence="1">Cytoplasm</location>
    </subcellularLocation>
</comment>
<dbReference type="PANTHER" id="PTHR22999:SF23">
    <property type="entry name" value="SORTING NEXIN-16"/>
    <property type="match status" value="1"/>
</dbReference>